<keyword evidence="3" id="KW-1185">Reference proteome</keyword>
<keyword evidence="1" id="KW-0732">Signal</keyword>
<dbReference type="Proteomes" id="UP000831156">
    <property type="component" value="Chromosome 8"/>
</dbReference>
<evidence type="ECO:0000313" key="3">
    <source>
        <dbReference type="Proteomes" id="UP000831156"/>
    </source>
</evidence>
<proteinExistence type="predicted"/>
<gene>
    <name evidence="2" type="ORF">PGABG01_0831400</name>
</gene>
<dbReference type="Pfam" id="PF03805">
    <property type="entry name" value="CLAG"/>
    <property type="match status" value="1"/>
</dbReference>
<evidence type="ECO:0000256" key="1">
    <source>
        <dbReference type="SAM" id="SignalP"/>
    </source>
</evidence>
<feature type="signal peptide" evidence="1">
    <location>
        <begin position="1"/>
        <end position="24"/>
    </location>
</feature>
<feature type="chain" id="PRO_5045188277" evidence="1">
    <location>
        <begin position="25"/>
        <end position="1401"/>
    </location>
</feature>
<name>A0ABY1UMD1_9APIC</name>
<organism evidence="2 3">
    <name type="scientific">Plasmodium gaboni</name>
    <dbReference type="NCBI Taxonomy" id="647221"/>
    <lineage>
        <taxon>Eukaryota</taxon>
        <taxon>Sar</taxon>
        <taxon>Alveolata</taxon>
        <taxon>Apicomplexa</taxon>
        <taxon>Aconoidasida</taxon>
        <taxon>Haemosporida</taxon>
        <taxon>Plasmodiidae</taxon>
        <taxon>Plasmodium</taxon>
        <taxon>Plasmodium (Laverania)</taxon>
    </lineage>
</organism>
<dbReference type="InterPro" id="IPR005553">
    <property type="entry name" value="CLAG"/>
</dbReference>
<accession>A0ABY1UMD1</accession>
<dbReference type="EMBL" id="LT969431">
    <property type="protein sequence ID" value="SOV13765.1"/>
    <property type="molecule type" value="Genomic_DNA"/>
</dbReference>
<protein>
    <submittedName>
        <fullName evidence="2">Cytoadherence linked asexual protein 8</fullName>
    </submittedName>
</protein>
<reference evidence="2" key="1">
    <citation type="submission" date="2016-09" db="EMBL/GenBank/DDBJ databases">
        <authorList>
            <consortium name="Pathogen Informatics"/>
            <person name="Sun Q."/>
            <person name="Inoue M."/>
        </authorList>
    </citation>
    <scope>NUCLEOTIDE SEQUENCE</scope>
</reference>
<evidence type="ECO:0000313" key="2">
    <source>
        <dbReference type="EMBL" id="SOV13765.1"/>
    </source>
</evidence>
<sequence length="1401" mass="167143">MISYFKVVVFLIFFFQFLKNKVICSINESENVNENLNEDNNLNEDKNINDNIYQLKFMIANDELHKNLTIQEKLILDSLENDKLKFPLVKHETETYLDISKFKKKSINDADDDMYIIPTIQSSFYDIAKYEHLLKEQLIESYTANISDLIKKKLLIVRTLKTIKLMFIPLNSYKQKNNLKTALEELNEVFKNNVDQSEKNRLVNNHREAFKNILNVVDEIEKSKEIINKGETLILGNSKIDLMSTNDFFFTTNTNIKFMEELDNISKQYGLGLINQLGPHLIALGHFMILKLALKYYNIFFELKSVKFFSWQQILNFNMSDRYKILDIMCDQDAVYYSQKKRRKTYMKVDRSNTSMECNILEFLIHFFNKYQLEIIKITEDTDFDLHGMMEHRHIRDRFFSYMCNDPKECIIYHTDRFKKEKDEEDTFQQQDTSHNISAYNLYLNFYYFMKRYSSYGIRKTTYVHLLNLTGLINYDIRAYVTSLYLPGYYNIIEMSFTEETELPTLFYHSLECIKKCYLDENNEYTSFMKNTSIDSNFINEVSKCDLCKGAFLYANLKYDNVPSMLQKFYIYVTQGLKLKKVTSLVRTLDIYQDYSNFLSHDVNWYTFLFLFRITSFQEIAQKNVAESLYLNLKDEDSFHRSVTTSYWFPSPIKKYYTLYVRKHLPNNLLDELLKLMRKSTIEKMKKSITFLVHVNSFLQLDFFHNLNEAPFGLPRAHPLSLILEHKFKEWMDGSPAGFYFSNYQNPYIRKELHNRVLDLKFEPPKINEWNKVLKIIIKCAYEMYFEQRHVKNLFKYHNIHNINNKIMLMRDTYDMFNRKNFDDILFFADIVNIRKYLTATPLVKKGMDRIFYVVHSILGNSVNFYKYGIIYGFKLNKEILKEVVDELFSIYNFNTDIFTDTSFLQTVYLLFRKIEDTYKTQRRNDRMSINNIFFMNVANNYSKLSLEQRELEIHNSMASRFYSKTMFSAFQMLFSTMLSNEANHLDKVYGKSGKIGIATSVSAYLTFAYVYNGSIMDSMTNSLLPPYAKKPITQLKYGKTFVFSNYFMLASKMYEMLNYKNLSLLCEYQAVVSANYYSSKKVDQFLGRKFFPLTTTFLVQRLGKTFGYSVSEIYKPLFWVENKDPPFFLYFHFFLNLYFDSGKYFPGGFSTSLREQSEHVTKMGYPKKPSVQGFTQNFFLQLTNIVMYALCFMDLSQIYAYFENVNFYIISNIRFLERYFNIFNKYFIDLFRRKLKEYTSDVLLKYEYETYINIRKRGYLDEAMEARIAAKNKIKEYLYDNDENIKTNLRRYAMENMHKINMSTYVDDYIFFDDCDKNEEFLNDRCNMCPVYEESDEDNQKDLSSSSMAITRVKYRTTKFIDYKKFPEEASVELSEEENSDDDMNLTDNALMITNIPQNE</sequence>